<sequence length="396" mass="42950">MAPICIAFIGLSANRGWATIAHLPYLQQTTKYKITCVLNSSKESSEAAIKKYELHDAKAYGSAEELAADADAFDLAICAVRVDMHYAAIKPIVAKGKQAYVEWPLGKNLQEAQELNDIAKQAGGPKTVVGLQARRSPVVNKIRGILADGAIGKVLSSTVQSSAGNFGQVEPERVGRLMGTASIGATMLNIHFGHLIDFVLYGLGEEMKDLTGLISTQRPTVQLKHDDGKLEEFSRTSPDQIMLQGRLQGGGMISVHQRGGGPFRDTPGLVWRIYGQKGEIEVTSDGSFLQIGYSNMTIKLHDHENDTVETVDWAVKDAEASLPQPAQNVGRMYEAFADGRTDGYADWSQAVQRHLLLEKVEESSRTGKSVTLQQTMKDQLSSIMSGGASLQKALFG</sequence>
<evidence type="ECO:0000313" key="4">
    <source>
        <dbReference type="Proteomes" id="UP001138500"/>
    </source>
</evidence>
<dbReference type="InterPro" id="IPR036291">
    <property type="entry name" value="NAD(P)-bd_dom_sf"/>
</dbReference>
<dbReference type="PANTHER" id="PTHR43708">
    <property type="entry name" value="CONSERVED EXPRESSED OXIDOREDUCTASE (EUROFUNG)"/>
    <property type="match status" value="1"/>
</dbReference>
<protein>
    <submittedName>
        <fullName evidence="3">NAD-P-binding protein</fullName>
    </submittedName>
</protein>
<accession>A0A9W7W3C9</accession>
<dbReference type="SUPFAM" id="SSF55347">
    <property type="entry name" value="Glyceraldehyde-3-phosphate dehydrogenase-like, C-terminal domain"/>
    <property type="match status" value="1"/>
</dbReference>
<feature type="domain" description="Gfo/Idh/MocA-like oxidoreductase N-terminal" evidence="1">
    <location>
        <begin position="7"/>
        <end position="124"/>
    </location>
</feature>
<proteinExistence type="predicted"/>
<dbReference type="GO" id="GO:0000166">
    <property type="term" value="F:nucleotide binding"/>
    <property type="evidence" value="ECO:0007669"/>
    <property type="project" value="InterPro"/>
</dbReference>
<reference evidence="3 4" key="1">
    <citation type="journal article" date="2018" name="IMA Fungus">
        <title>IMA Genome-F 10: Nine draft genome sequences of Claviceps purpurea s.lat., including C. arundinis, C. humidiphila, and C. cf. spartinae, pseudomolecules for the pitch canker pathogen Fusarium circinatum, draft genome of Davidsoniella eucalypti, Grosmannia galeiformis, Quambalaria eucalypti, and Teratosphaeria destructans.</title>
        <authorList>
            <person name="Wingfield B.D."/>
            <person name="Liu M."/>
            <person name="Nguyen H.D."/>
            <person name="Lane F.A."/>
            <person name="Morgan S.W."/>
            <person name="De Vos L."/>
            <person name="Wilken P.M."/>
            <person name="Duong T.A."/>
            <person name="Aylward J."/>
            <person name="Coetzee M.P."/>
            <person name="Dadej K."/>
            <person name="De Beer Z.W."/>
            <person name="Findlay W."/>
            <person name="Havenga M."/>
            <person name="Kolarik M."/>
            <person name="Menzies J.G."/>
            <person name="Naidoo K."/>
            <person name="Pochopski O."/>
            <person name="Shoukouhi P."/>
            <person name="Santana Q.C."/>
            <person name="Seifert K.A."/>
            <person name="Soal N."/>
            <person name="Steenkamp E.T."/>
            <person name="Tatham C.T."/>
            <person name="van der Nest M.A."/>
            <person name="Wingfield M.J."/>
        </authorList>
    </citation>
    <scope>NUCLEOTIDE SEQUENCE [LARGE SCALE GENOMIC DNA]</scope>
    <source>
        <strain evidence="3">CMW44962</strain>
    </source>
</reference>
<evidence type="ECO:0000313" key="3">
    <source>
        <dbReference type="EMBL" id="KAH9829743.1"/>
    </source>
</evidence>
<keyword evidence="4" id="KW-1185">Reference proteome</keyword>
<name>A0A9W7W3C9_9PEZI</name>
<dbReference type="SUPFAM" id="SSF51735">
    <property type="entry name" value="NAD(P)-binding Rossmann-fold domains"/>
    <property type="match status" value="1"/>
</dbReference>
<comment type="caution">
    <text evidence="3">The sequence shown here is derived from an EMBL/GenBank/DDBJ whole genome shotgun (WGS) entry which is preliminary data.</text>
</comment>
<reference evidence="3 4" key="2">
    <citation type="journal article" date="2021" name="Curr. Genet.">
        <title>Genetic response to nitrogen starvation in the aggressive Eucalyptus foliar pathogen Teratosphaeria destructans.</title>
        <authorList>
            <person name="Havenga M."/>
            <person name="Wingfield B.D."/>
            <person name="Wingfield M.J."/>
            <person name="Dreyer L.L."/>
            <person name="Roets F."/>
            <person name="Aylward J."/>
        </authorList>
    </citation>
    <scope>NUCLEOTIDE SEQUENCE [LARGE SCALE GENOMIC DNA]</scope>
    <source>
        <strain evidence="3">CMW44962</strain>
    </source>
</reference>
<dbReference type="Proteomes" id="UP001138500">
    <property type="component" value="Unassembled WGS sequence"/>
</dbReference>
<dbReference type="EMBL" id="RIBY02001334">
    <property type="protein sequence ID" value="KAH9829743.1"/>
    <property type="molecule type" value="Genomic_DNA"/>
</dbReference>
<feature type="domain" description="Gal80p-like C-terminal" evidence="2">
    <location>
        <begin position="137"/>
        <end position="283"/>
    </location>
</feature>
<dbReference type="Pfam" id="PF01408">
    <property type="entry name" value="GFO_IDH_MocA"/>
    <property type="match status" value="1"/>
</dbReference>
<gene>
    <name evidence="3" type="ORF">Tdes44962_MAKER02220</name>
</gene>
<dbReference type="InterPro" id="IPR000683">
    <property type="entry name" value="Gfo/Idh/MocA-like_OxRdtase_N"/>
</dbReference>
<evidence type="ECO:0000259" key="2">
    <source>
        <dbReference type="Pfam" id="PF22685"/>
    </source>
</evidence>
<dbReference type="OrthoDB" id="64915at2759"/>
<dbReference type="Gene3D" id="3.30.360.10">
    <property type="entry name" value="Dihydrodipicolinate Reductase, domain 2"/>
    <property type="match status" value="1"/>
</dbReference>
<dbReference type="AlphaFoldDB" id="A0A9W7W3C9"/>
<organism evidence="3 4">
    <name type="scientific">Teratosphaeria destructans</name>
    <dbReference type="NCBI Taxonomy" id="418781"/>
    <lineage>
        <taxon>Eukaryota</taxon>
        <taxon>Fungi</taxon>
        <taxon>Dikarya</taxon>
        <taxon>Ascomycota</taxon>
        <taxon>Pezizomycotina</taxon>
        <taxon>Dothideomycetes</taxon>
        <taxon>Dothideomycetidae</taxon>
        <taxon>Mycosphaerellales</taxon>
        <taxon>Teratosphaeriaceae</taxon>
        <taxon>Teratosphaeria</taxon>
    </lineage>
</organism>
<dbReference type="Pfam" id="PF22685">
    <property type="entry name" value="Gal80p_C-like"/>
    <property type="match status" value="1"/>
</dbReference>
<dbReference type="Gene3D" id="3.40.50.720">
    <property type="entry name" value="NAD(P)-binding Rossmann-like Domain"/>
    <property type="match status" value="1"/>
</dbReference>
<dbReference type="PANTHER" id="PTHR43708:SF1">
    <property type="entry name" value="GALACTOSE_LACTOSE METABOLISM REGULATORY PROTEIN GAL80"/>
    <property type="match status" value="1"/>
</dbReference>
<dbReference type="InterPro" id="IPR055080">
    <property type="entry name" value="Gal80p-like_C"/>
</dbReference>
<dbReference type="InterPro" id="IPR051317">
    <property type="entry name" value="Gfo/Idh/MocA_oxidoreduct"/>
</dbReference>
<evidence type="ECO:0000259" key="1">
    <source>
        <dbReference type="Pfam" id="PF01408"/>
    </source>
</evidence>